<comment type="caution">
    <text evidence="3">The sequence shown here is derived from an EMBL/GenBank/DDBJ whole genome shotgun (WGS) entry which is preliminary data.</text>
</comment>
<sequence length="292" mass="29934">MIWVAATLIAALAQTARNAAQSGLTARIGTIGATSVRFIFGLPFAALALLCLSAFADLPPIALRALAFTALGAVAQIAATAFMLLTMRGQSFGIATALMKTEPVTLAIIGAVVLAEPLGPARMTAIAMATLGVVLSSGARWSRAGLRPVLTGLVAGALFGLSAVGFRGALLSLPPGGYVVHALTILVLTLALQSAAMLVWLIMVDRAALRGIVAEWRVSLSAGALGAFASLFWFIGFALTPAANVRTLALVEVVFAQIVSGRVFRERTSKRQLAGMALIVAGVGLLLAVATT</sequence>
<feature type="domain" description="EamA" evidence="2">
    <location>
        <begin position="2"/>
        <end position="137"/>
    </location>
</feature>
<keyword evidence="4" id="KW-1185">Reference proteome</keyword>
<feature type="domain" description="EamA" evidence="2">
    <location>
        <begin position="149"/>
        <end position="287"/>
    </location>
</feature>
<name>A0ABT2KAT1_9RHOB</name>
<dbReference type="PANTHER" id="PTHR22911">
    <property type="entry name" value="ACYL-MALONYL CONDENSING ENZYME-RELATED"/>
    <property type="match status" value="1"/>
</dbReference>
<keyword evidence="1" id="KW-1133">Transmembrane helix</keyword>
<proteinExistence type="predicted"/>
<organism evidence="3 4">
    <name type="scientific">Paracoccus maritimus</name>
    <dbReference type="NCBI Taxonomy" id="2933292"/>
    <lineage>
        <taxon>Bacteria</taxon>
        <taxon>Pseudomonadati</taxon>
        <taxon>Pseudomonadota</taxon>
        <taxon>Alphaproteobacteria</taxon>
        <taxon>Rhodobacterales</taxon>
        <taxon>Paracoccaceae</taxon>
        <taxon>Paracoccus</taxon>
    </lineage>
</organism>
<keyword evidence="1" id="KW-0472">Membrane</keyword>
<gene>
    <name evidence="3" type="ORF">MU516_08985</name>
</gene>
<protein>
    <submittedName>
        <fullName evidence="3">DMT family transporter</fullName>
    </submittedName>
</protein>
<reference evidence="3 4" key="1">
    <citation type="submission" date="2022-04" db="EMBL/GenBank/DDBJ databases">
        <title>Paracoccus sp. YLB-12 draft genome sequence.</title>
        <authorList>
            <person name="Yu L."/>
        </authorList>
    </citation>
    <scope>NUCLEOTIDE SEQUENCE [LARGE SCALE GENOMIC DNA]</scope>
    <source>
        <strain evidence="3 4">YLB-12</strain>
    </source>
</reference>
<dbReference type="Pfam" id="PF00892">
    <property type="entry name" value="EamA"/>
    <property type="match status" value="2"/>
</dbReference>
<evidence type="ECO:0000256" key="1">
    <source>
        <dbReference type="SAM" id="Phobius"/>
    </source>
</evidence>
<feature type="transmembrane region" description="Helical" evidence="1">
    <location>
        <begin position="273"/>
        <end position="291"/>
    </location>
</feature>
<feature type="transmembrane region" description="Helical" evidence="1">
    <location>
        <begin position="65"/>
        <end position="86"/>
    </location>
</feature>
<dbReference type="Proteomes" id="UP001320702">
    <property type="component" value="Unassembled WGS sequence"/>
</dbReference>
<feature type="transmembrane region" description="Helical" evidence="1">
    <location>
        <begin position="146"/>
        <end position="166"/>
    </location>
</feature>
<dbReference type="SUPFAM" id="SSF103481">
    <property type="entry name" value="Multidrug resistance efflux transporter EmrE"/>
    <property type="match status" value="2"/>
</dbReference>
<dbReference type="InterPro" id="IPR037185">
    <property type="entry name" value="EmrE-like"/>
</dbReference>
<evidence type="ECO:0000259" key="2">
    <source>
        <dbReference type="Pfam" id="PF00892"/>
    </source>
</evidence>
<dbReference type="RefSeq" id="WP_260276893.1">
    <property type="nucleotide sequence ID" value="NZ_JANAVZ010000004.1"/>
</dbReference>
<feature type="transmembrane region" description="Helical" evidence="1">
    <location>
        <begin position="216"/>
        <end position="239"/>
    </location>
</feature>
<dbReference type="InterPro" id="IPR000620">
    <property type="entry name" value="EamA_dom"/>
</dbReference>
<dbReference type="PANTHER" id="PTHR22911:SF137">
    <property type="entry name" value="SOLUTE CARRIER FAMILY 35 MEMBER G2-RELATED"/>
    <property type="match status" value="1"/>
</dbReference>
<evidence type="ECO:0000313" key="3">
    <source>
        <dbReference type="EMBL" id="MCT4333004.1"/>
    </source>
</evidence>
<accession>A0ABT2KAT1</accession>
<keyword evidence="1" id="KW-0812">Transmembrane</keyword>
<feature type="transmembrane region" description="Helical" evidence="1">
    <location>
        <begin position="245"/>
        <end position="264"/>
    </location>
</feature>
<evidence type="ECO:0000313" key="4">
    <source>
        <dbReference type="Proteomes" id="UP001320702"/>
    </source>
</evidence>
<feature type="transmembrane region" description="Helical" evidence="1">
    <location>
        <begin position="38"/>
        <end position="58"/>
    </location>
</feature>
<dbReference type="EMBL" id="JANAVZ010000004">
    <property type="protein sequence ID" value="MCT4333004.1"/>
    <property type="molecule type" value="Genomic_DNA"/>
</dbReference>
<feature type="transmembrane region" description="Helical" evidence="1">
    <location>
        <begin position="178"/>
        <end position="204"/>
    </location>
</feature>